<dbReference type="Pfam" id="PF03932">
    <property type="entry name" value="CutC"/>
    <property type="match status" value="1"/>
</dbReference>
<keyword evidence="2" id="KW-0963">Cytoplasm</keyword>
<dbReference type="PANTHER" id="PTHR12598:SF0">
    <property type="entry name" value="COPPER HOMEOSTASIS PROTEIN CUTC HOMOLOG"/>
    <property type="match status" value="1"/>
</dbReference>
<dbReference type="EMBL" id="JAKZGO010000006">
    <property type="protein sequence ID" value="MCH7413628.1"/>
    <property type="molecule type" value="Genomic_DNA"/>
</dbReference>
<keyword evidence="4" id="KW-1185">Reference proteome</keyword>
<dbReference type="InterPro" id="IPR036822">
    <property type="entry name" value="CutC-like_dom_sf"/>
</dbReference>
<dbReference type="PANTHER" id="PTHR12598">
    <property type="entry name" value="COPPER HOMEOSTASIS PROTEIN CUTC"/>
    <property type="match status" value="1"/>
</dbReference>
<accession>A0ABS9VB15</accession>
<comment type="subcellular location">
    <subcellularLocation>
        <location evidence="2">Cytoplasm</location>
    </subcellularLocation>
</comment>
<dbReference type="Gene3D" id="3.20.20.380">
    <property type="entry name" value="Copper homeostasis (CutC) domain"/>
    <property type="match status" value="1"/>
</dbReference>
<gene>
    <name evidence="2" type="primary">cutC</name>
    <name evidence="3" type="ORF">MM213_09040</name>
</gene>
<dbReference type="HAMAP" id="MF_00795">
    <property type="entry name" value="CutC"/>
    <property type="match status" value="1"/>
</dbReference>
<dbReference type="Proteomes" id="UP001165430">
    <property type="component" value="Unassembled WGS sequence"/>
</dbReference>
<dbReference type="InterPro" id="IPR005627">
    <property type="entry name" value="CutC-like"/>
</dbReference>
<proteinExistence type="inferred from homology"/>
<evidence type="ECO:0000256" key="1">
    <source>
        <dbReference type="ARBA" id="ARBA00007768"/>
    </source>
</evidence>
<evidence type="ECO:0000256" key="2">
    <source>
        <dbReference type="HAMAP-Rule" id="MF_00795"/>
    </source>
</evidence>
<dbReference type="RefSeq" id="WP_241411543.1">
    <property type="nucleotide sequence ID" value="NZ_JAKZGO010000006.1"/>
</dbReference>
<comment type="similarity">
    <text evidence="1 2">Belongs to the CutC family.</text>
</comment>
<dbReference type="SUPFAM" id="SSF110395">
    <property type="entry name" value="CutC-like"/>
    <property type="match status" value="1"/>
</dbReference>
<protein>
    <recommendedName>
        <fullName evidence="2">PF03932 family protein CutC</fullName>
    </recommendedName>
</protein>
<reference evidence="3" key="1">
    <citation type="submission" date="2022-03" db="EMBL/GenBank/DDBJ databases">
        <title>De novo assembled genomes of Belliella spp. (Cyclobacteriaceae) strains.</title>
        <authorList>
            <person name="Szabo A."/>
            <person name="Korponai K."/>
            <person name="Felfoldi T."/>
        </authorList>
    </citation>
    <scope>NUCLEOTIDE SEQUENCE</scope>
    <source>
        <strain evidence="3">DSM 111903</strain>
    </source>
</reference>
<organism evidence="3 4">
    <name type="scientific">Belliella alkalica</name>
    <dbReference type="NCBI Taxonomy" id="1730871"/>
    <lineage>
        <taxon>Bacteria</taxon>
        <taxon>Pseudomonadati</taxon>
        <taxon>Bacteroidota</taxon>
        <taxon>Cytophagia</taxon>
        <taxon>Cytophagales</taxon>
        <taxon>Cyclobacteriaceae</taxon>
        <taxon>Belliella</taxon>
    </lineage>
</organism>
<name>A0ABS9VB15_9BACT</name>
<evidence type="ECO:0000313" key="3">
    <source>
        <dbReference type="EMBL" id="MCH7413628.1"/>
    </source>
</evidence>
<evidence type="ECO:0000313" key="4">
    <source>
        <dbReference type="Proteomes" id="UP001165430"/>
    </source>
</evidence>
<comment type="caution">
    <text evidence="3">The sequence shown here is derived from an EMBL/GenBank/DDBJ whole genome shotgun (WGS) entry which is preliminary data.</text>
</comment>
<comment type="caution">
    <text evidence="2">Once thought to be involved in copper homeostasis, experiments in E.coli have shown this is not the case.</text>
</comment>
<sequence>MDNILLEAPVFTIEAALKAAEFGVDRIELCSDFGEGGETPSVGALAYLKGRIDIPIFVMIRPRGGDFVYTSDEIEVMKKDIQILGSYGADGFVFGVLTADGEVDKNRCKELMKEANGKPCTFHRAFDISKDPKKSLETIIDCGFDRLLTSGTRNTLSEGLSVVKELLQLAQDRIIIMPGGGLEPRHIESLKKSEFLKEVHGSCKVFRPTESKFISEQVQLSKDPNAFKSVLSISKEIVGEFNSELKS</sequence>